<evidence type="ECO:0000256" key="3">
    <source>
        <dbReference type="ARBA" id="ARBA00022705"/>
    </source>
</evidence>
<feature type="domain" description="DNA polymerase delta subunit OB-fold" evidence="6">
    <location>
        <begin position="32"/>
        <end position="160"/>
    </location>
</feature>
<name>A0AAV8VG51_9CUCU</name>
<gene>
    <name evidence="7" type="ORF">NQ315_016157</name>
</gene>
<dbReference type="AlphaFoldDB" id="A0AAV8VG51"/>
<protein>
    <recommendedName>
        <fullName evidence="9">DNA polymerase delta small subunit</fullName>
    </recommendedName>
</protein>
<keyword evidence="8" id="KW-1185">Reference proteome</keyword>
<dbReference type="GO" id="GO:0006271">
    <property type="term" value="P:DNA strand elongation involved in DNA replication"/>
    <property type="evidence" value="ECO:0007669"/>
    <property type="project" value="TreeGrafter"/>
</dbReference>
<comment type="similarity">
    <text evidence="2">Belongs to the DNA polymerase delta/II small subunit family.</text>
</comment>
<dbReference type="GO" id="GO:0003677">
    <property type="term" value="F:DNA binding"/>
    <property type="evidence" value="ECO:0007669"/>
    <property type="project" value="InterPro"/>
</dbReference>
<proteinExistence type="inferred from homology"/>
<dbReference type="Pfam" id="PF04042">
    <property type="entry name" value="DNA_pol_E_B"/>
    <property type="match status" value="1"/>
</dbReference>
<dbReference type="InterPro" id="IPR040663">
    <property type="entry name" value="DNA_pol_D_N"/>
</dbReference>
<dbReference type="Proteomes" id="UP001159042">
    <property type="component" value="Unassembled WGS sequence"/>
</dbReference>
<dbReference type="GO" id="GO:0043625">
    <property type="term" value="C:delta DNA polymerase complex"/>
    <property type="evidence" value="ECO:0007669"/>
    <property type="project" value="TreeGrafter"/>
</dbReference>
<sequence length="436" mass="49643">MSQETENIERTTAEYKNLSEKFTTQCADYNRQYCSIYLARLKEMEALLMERITKKWGDRFPICKLHKLAEVSYDKCVVIGTIFKDQKLKPSILKQLAEANQLTPQPVLHHFTDETDRLFLEDELQRYQLLGTLDVKKLVTGVTCALLGSDMGNGKFMVEDCVFADCRPQIEKPIFNEDVFVVFVSAMNFIKHENFISNLELFAYWLCGMVGDGDTVSRIARIVIAGNSIKTTTEKHIPTISLTSRVTESTETIEAVKSFDYFLLQLSELVDVDVMPGEHDPSNHILPQKPMHYCMFPKSSVYKSLNQVSNPYFFSLDGLKIFGTSGQPVRDIKWFSEVTDPLDALESCLKWNHIAPTAPDTLGCFPYYEKDPFILDDCPHVFFAGNQEEFGTRMVTGSDGQKIRLISIPEFCNTFQAVMLNLKDLGCDTIDFDTSK</sequence>
<feature type="domain" description="DNA polymerase alpha/delta/epsilon subunit B" evidence="5">
    <location>
        <begin position="181"/>
        <end position="391"/>
    </location>
</feature>
<dbReference type="CDD" id="cd07387">
    <property type="entry name" value="MPP_PolD2_C"/>
    <property type="match status" value="1"/>
</dbReference>
<evidence type="ECO:0000256" key="2">
    <source>
        <dbReference type="ARBA" id="ARBA00006035"/>
    </source>
</evidence>
<evidence type="ECO:0000256" key="1">
    <source>
        <dbReference type="ARBA" id="ARBA00004123"/>
    </source>
</evidence>
<evidence type="ECO:0000259" key="5">
    <source>
        <dbReference type="Pfam" id="PF04042"/>
    </source>
</evidence>
<comment type="caution">
    <text evidence="7">The sequence shown here is derived from an EMBL/GenBank/DDBJ whole genome shotgun (WGS) entry which is preliminary data.</text>
</comment>
<dbReference type="InterPro" id="IPR024826">
    <property type="entry name" value="DNA_pol_delta/II_ssu"/>
</dbReference>
<dbReference type="PANTHER" id="PTHR10416">
    <property type="entry name" value="DNA POLYMERASE DELTA SUBUNIT 2"/>
    <property type="match status" value="1"/>
</dbReference>
<dbReference type="Gene3D" id="3.60.21.50">
    <property type="match status" value="1"/>
</dbReference>
<keyword evidence="4" id="KW-0539">Nucleus</keyword>
<evidence type="ECO:0000313" key="8">
    <source>
        <dbReference type="Proteomes" id="UP001159042"/>
    </source>
</evidence>
<dbReference type="InterPro" id="IPR041863">
    <property type="entry name" value="PolD2_C"/>
</dbReference>
<dbReference type="EMBL" id="JANEYG010000099">
    <property type="protein sequence ID" value="KAJ8913214.1"/>
    <property type="molecule type" value="Genomic_DNA"/>
</dbReference>
<comment type="subcellular location">
    <subcellularLocation>
        <location evidence="1">Nucleus</location>
    </subcellularLocation>
</comment>
<evidence type="ECO:0000256" key="4">
    <source>
        <dbReference type="ARBA" id="ARBA00023242"/>
    </source>
</evidence>
<organism evidence="7 8">
    <name type="scientific">Exocentrus adspersus</name>
    <dbReference type="NCBI Taxonomy" id="1586481"/>
    <lineage>
        <taxon>Eukaryota</taxon>
        <taxon>Metazoa</taxon>
        <taxon>Ecdysozoa</taxon>
        <taxon>Arthropoda</taxon>
        <taxon>Hexapoda</taxon>
        <taxon>Insecta</taxon>
        <taxon>Pterygota</taxon>
        <taxon>Neoptera</taxon>
        <taxon>Endopterygota</taxon>
        <taxon>Coleoptera</taxon>
        <taxon>Polyphaga</taxon>
        <taxon>Cucujiformia</taxon>
        <taxon>Chrysomeloidea</taxon>
        <taxon>Cerambycidae</taxon>
        <taxon>Lamiinae</taxon>
        <taxon>Acanthocinini</taxon>
        <taxon>Exocentrus</taxon>
    </lineage>
</organism>
<evidence type="ECO:0000313" key="7">
    <source>
        <dbReference type="EMBL" id="KAJ8913214.1"/>
    </source>
</evidence>
<dbReference type="PANTHER" id="PTHR10416:SF0">
    <property type="entry name" value="DNA POLYMERASE DELTA SUBUNIT 2"/>
    <property type="match status" value="1"/>
</dbReference>
<dbReference type="InterPro" id="IPR007185">
    <property type="entry name" value="DNA_pol_a/d/e_bsu"/>
</dbReference>
<dbReference type="Pfam" id="PF18018">
    <property type="entry name" value="DNA_pol_D_N"/>
    <property type="match status" value="1"/>
</dbReference>
<reference evidence="7 8" key="1">
    <citation type="journal article" date="2023" name="Insect Mol. Biol.">
        <title>Genome sequencing provides insights into the evolution of gene families encoding plant cell wall-degrading enzymes in longhorned beetles.</title>
        <authorList>
            <person name="Shin N.R."/>
            <person name="Okamura Y."/>
            <person name="Kirsch R."/>
            <person name="Pauchet Y."/>
        </authorList>
    </citation>
    <scope>NUCLEOTIDE SEQUENCE [LARGE SCALE GENOMIC DNA]</scope>
    <source>
        <strain evidence="7">EAD_L_NR</strain>
    </source>
</reference>
<keyword evidence="3" id="KW-0235">DNA replication</keyword>
<evidence type="ECO:0008006" key="9">
    <source>
        <dbReference type="Google" id="ProtNLM"/>
    </source>
</evidence>
<accession>A0AAV8VG51</accession>
<evidence type="ECO:0000259" key="6">
    <source>
        <dbReference type="Pfam" id="PF18018"/>
    </source>
</evidence>